<evidence type="ECO:0000313" key="2">
    <source>
        <dbReference type="EMBL" id="CAF1254512.1"/>
    </source>
</evidence>
<evidence type="ECO:0000313" key="3">
    <source>
        <dbReference type="EMBL" id="CAF4023483.1"/>
    </source>
</evidence>
<name>A0A815AAL5_9BILA</name>
<dbReference type="GO" id="GO:0016787">
    <property type="term" value="F:hydrolase activity"/>
    <property type="evidence" value="ECO:0007669"/>
    <property type="project" value="InterPro"/>
</dbReference>
<accession>A0A815AAL5</accession>
<reference evidence="2" key="1">
    <citation type="submission" date="2021-02" db="EMBL/GenBank/DDBJ databases">
        <authorList>
            <person name="Nowell W R."/>
        </authorList>
    </citation>
    <scope>NUCLEOTIDE SEQUENCE</scope>
</reference>
<dbReference type="Gene3D" id="3.40.50.1820">
    <property type="entry name" value="alpha/beta hydrolase"/>
    <property type="match status" value="1"/>
</dbReference>
<gene>
    <name evidence="4" type="ORF">BYL167_LOCUS17568</name>
    <name evidence="2" type="ORF">CJN711_LOCUS14660</name>
    <name evidence="3" type="ORF">GIL414_LOCUS13005</name>
</gene>
<dbReference type="SUPFAM" id="SSF53474">
    <property type="entry name" value="alpha/beta-Hydrolases"/>
    <property type="match status" value="1"/>
</dbReference>
<dbReference type="PANTHER" id="PTHR17630:SF44">
    <property type="entry name" value="PROTEIN AIM2"/>
    <property type="match status" value="1"/>
</dbReference>
<dbReference type="EMBL" id="CAJNOV010006674">
    <property type="protein sequence ID" value="CAF1254512.1"/>
    <property type="molecule type" value="Genomic_DNA"/>
</dbReference>
<dbReference type="EMBL" id="CAJOBJ010005183">
    <property type="protein sequence ID" value="CAF4023483.1"/>
    <property type="molecule type" value="Genomic_DNA"/>
</dbReference>
<feature type="domain" description="Dienelactone hydrolase" evidence="1">
    <location>
        <begin position="42"/>
        <end position="273"/>
    </location>
</feature>
<dbReference type="Pfam" id="PF01738">
    <property type="entry name" value="DLH"/>
    <property type="match status" value="1"/>
</dbReference>
<dbReference type="InterPro" id="IPR002925">
    <property type="entry name" value="Dienelactn_hydro"/>
</dbReference>
<protein>
    <recommendedName>
        <fullName evidence="1">Dienelactone hydrolase domain-containing protein</fullName>
    </recommendedName>
</protein>
<comment type="caution">
    <text evidence="2">The sequence shown here is derived from an EMBL/GenBank/DDBJ whole genome shotgun (WGS) entry which is preliminary data.</text>
</comment>
<dbReference type="InterPro" id="IPR029058">
    <property type="entry name" value="AB_hydrolase_fold"/>
</dbReference>
<dbReference type="PANTHER" id="PTHR17630">
    <property type="entry name" value="DIENELACTONE HYDROLASE"/>
    <property type="match status" value="1"/>
</dbReference>
<sequence length="274" mass="30086">MASGTTNDKLSVCCLMEYRPLPGSPRGQIIKIAGIDTYQSMGKDEALKAKAIVILTDIFGLTKNPRITADELSEKSGFDVYVPDLFDGDAVATSLLKDMPEVPGEKQSIGTKLSVAGKLLTSLGPWLFRHRQAITLPIIEKFFKTLRLEKGITRIQAVGYCFGGLYTLLAGSGQLHLVDAIVGCHVSLTTKSHFEQLQVPSAFACAQEDERFSDALREEAERILARKKDIPSKFLVTEGTVHGFAARPNPDNPIIMKAYHQANDLIVEWAKTHL</sequence>
<dbReference type="Proteomes" id="UP000681967">
    <property type="component" value="Unassembled WGS sequence"/>
</dbReference>
<dbReference type="AlphaFoldDB" id="A0A815AAL5"/>
<proteinExistence type="predicted"/>
<dbReference type="Proteomes" id="UP000663855">
    <property type="component" value="Unassembled WGS sequence"/>
</dbReference>
<dbReference type="Proteomes" id="UP000681720">
    <property type="component" value="Unassembled WGS sequence"/>
</dbReference>
<evidence type="ECO:0000259" key="1">
    <source>
        <dbReference type="Pfam" id="PF01738"/>
    </source>
</evidence>
<evidence type="ECO:0000313" key="5">
    <source>
        <dbReference type="Proteomes" id="UP000663855"/>
    </source>
</evidence>
<evidence type="ECO:0000313" key="4">
    <source>
        <dbReference type="EMBL" id="CAF4071885.1"/>
    </source>
</evidence>
<organism evidence="2 5">
    <name type="scientific">Rotaria magnacalcarata</name>
    <dbReference type="NCBI Taxonomy" id="392030"/>
    <lineage>
        <taxon>Eukaryota</taxon>
        <taxon>Metazoa</taxon>
        <taxon>Spiralia</taxon>
        <taxon>Gnathifera</taxon>
        <taxon>Rotifera</taxon>
        <taxon>Eurotatoria</taxon>
        <taxon>Bdelloidea</taxon>
        <taxon>Philodinida</taxon>
        <taxon>Philodinidae</taxon>
        <taxon>Rotaria</taxon>
    </lineage>
</organism>
<dbReference type="EMBL" id="CAJOBH010006991">
    <property type="protein sequence ID" value="CAF4071885.1"/>
    <property type="molecule type" value="Genomic_DNA"/>
</dbReference>